<dbReference type="EMBL" id="JAVHNS010000010">
    <property type="protein sequence ID" value="KAK6342058.1"/>
    <property type="molecule type" value="Genomic_DNA"/>
</dbReference>
<keyword evidence="2" id="KW-1185">Reference proteome</keyword>
<protein>
    <recommendedName>
        <fullName evidence="3">F-box domain-containing protein</fullName>
    </recommendedName>
</protein>
<gene>
    <name evidence="1" type="ORF">TWF730_001540</name>
</gene>
<evidence type="ECO:0000313" key="2">
    <source>
        <dbReference type="Proteomes" id="UP001373714"/>
    </source>
</evidence>
<dbReference type="AlphaFoldDB" id="A0AAV9UI18"/>
<accession>A0AAV9UI18</accession>
<evidence type="ECO:0008006" key="3">
    <source>
        <dbReference type="Google" id="ProtNLM"/>
    </source>
</evidence>
<proteinExistence type="predicted"/>
<sequence>MPLLSLPVELLSYIIKYALDNDHQFEDAARLNIVCQHFRALTMQHLYMKCHLRLYQDPQYNTEGTFGHIAWFKRFNDHPMHGIETAKHKFEMFKKYGGYVKHLTIHSCELLAESALTRADFSYPVLEGTGIPMITNPLLSAFTNLTGFKIFTGIRRNMAIKSHETVAVINDVLELCPKLKHFTLGLDIDESAPYQLKRIVNEMGTKPPSGKKAALASIRFLTLGFSISTRDSKNRYSEATAIWPLTWFSLAASSFENVERFMFTYTEYVKPSHGGTSIKSVPKNKINKLGYRIHLPKVKELDIPVLPLSMRVLDEYFVINKETIKSLRLDIFRFAGLTREGIYAIISRYPNLEAISLLGSNIGSSSNRIGWSIVPDLKRLFRGIKALVLYTEQSKKEMEEAIGEDFLKSSCVRILYEQTPTGLDTRSGGKFTAVIIYP</sequence>
<reference evidence="1 2" key="1">
    <citation type="submission" date="2019-10" db="EMBL/GenBank/DDBJ databases">
        <authorList>
            <person name="Palmer J.M."/>
        </authorList>
    </citation>
    <scope>NUCLEOTIDE SEQUENCE [LARGE SCALE GENOMIC DNA]</scope>
    <source>
        <strain evidence="1 2">TWF730</strain>
    </source>
</reference>
<evidence type="ECO:0000313" key="1">
    <source>
        <dbReference type="EMBL" id="KAK6342058.1"/>
    </source>
</evidence>
<organism evidence="1 2">
    <name type="scientific">Orbilia blumenaviensis</name>
    <dbReference type="NCBI Taxonomy" id="1796055"/>
    <lineage>
        <taxon>Eukaryota</taxon>
        <taxon>Fungi</taxon>
        <taxon>Dikarya</taxon>
        <taxon>Ascomycota</taxon>
        <taxon>Pezizomycotina</taxon>
        <taxon>Orbiliomycetes</taxon>
        <taxon>Orbiliales</taxon>
        <taxon>Orbiliaceae</taxon>
        <taxon>Orbilia</taxon>
    </lineage>
</organism>
<name>A0AAV9UI18_9PEZI</name>
<dbReference type="Proteomes" id="UP001373714">
    <property type="component" value="Unassembled WGS sequence"/>
</dbReference>
<comment type="caution">
    <text evidence="1">The sequence shown here is derived from an EMBL/GenBank/DDBJ whole genome shotgun (WGS) entry which is preliminary data.</text>
</comment>